<dbReference type="AlphaFoldDB" id="A0A2J0L1U2"/>
<keyword evidence="1" id="KW-0812">Transmembrane</keyword>
<dbReference type="EMBL" id="PEWV01000067">
    <property type="protein sequence ID" value="PIU41216.1"/>
    <property type="molecule type" value="Genomic_DNA"/>
</dbReference>
<feature type="transmembrane region" description="Helical" evidence="1">
    <location>
        <begin position="12"/>
        <end position="30"/>
    </location>
</feature>
<proteinExistence type="predicted"/>
<reference evidence="2 3" key="1">
    <citation type="submission" date="2017-09" db="EMBL/GenBank/DDBJ databases">
        <title>Depth-based differentiation of microbial function through sediment-hosted aquifers and enrichment of novel symbionts in the deep terrestrial subsurface.</title>
        <authorList>
            <person name="Probst A.J."/>
            <person name="Ladd B."/>
            <person name="Jarett J.K."/>
            <person name="Geller-Mcgrath D.E."/>
            <person name="Sieber C.M."/>
            <person name="Emerson J.B."/>
            <person name="Anantharaman K."/>
            <person name="Thomas B.C."/>
            <person name="Malmstrom R."/>
            <person name="Stieglmeier M."/>
            <person name="Klingl A."/>
            <person name="Woyke T."/>
            <person name="Ryan C.M."/>
            <person name="Banfield J.F."/>
        </authorList>
    </citation>
    <scope>NUCLEOTIDE SEQUENCE [LARGE SCALE GENOMIC DNA]</scope>
    <source>
        <strain evidence="2">CG07_land_8_20_14_0_80_42_15</strain>
    </source>
</reference>
<name>A0A2J0L1U2_9BACT</name>
<keyword evidence="1" id="KW-1133">Transmembrane helix</keyword>
<keyword evidence="1" id="KW-0472">Membrane</keyword>
<sequence>MRSIPKNSKGILLFEVIIAVAILAVGLTTVSRSFSTCLKALENTKYYNAASFLADEVFFTLENTPQDIWPEKGTFEGYPAFSWNVEVTKTEDARLRDVEVNINWKERNEDYKLTIFTLMPEDEQT</sequence>
<organism evidence="2 3">
    <name type="scientific">Candidatus Aquitaenariimonas noxiae</name>
    <dbReference type="NCBI Taxonomy" id="1974741"/>
    <lineage>
        <taxon>Bacteria</taxon>
        <taxon>Pseudomonadati</taxon>
        <taxon>Candidatus Omnitrophota</taxon>
        <taxon>Candidatus Aquitaenariimonas</taxon>
    </lineage>
</organism>
<gene>
    <name evidence="2" type="ORF">COS99_06690</name>
</gene>
<evidence type="ECO:0000256" key="1">
    <source>
        <dbReference type="SAM" id="Phobius"/>
    </source>
</evidence>
<accession>A0A2J0L1U2</accession>
<evidence type="ECO:0000313" key="2">
    <source>
        <dbReference type="EMBL" id="PIU41216.1"/>
    </source>
</evidence>
<evidence type="ECO:0008006" key="4">
    <source>
        <dbReference type="Google" id="ProtNLM"/>
    </source>
</evidence>
<dbReference type="Proteomes" id="UP000230052">
    <property type="component" value="Unassembled WGS sequence"/>
</dbReference>
<protein>
    <recommendedName>
        <fullName evidence="4">Type II secretion system protein GspI C-terminal domain-containing protein</fullName>
    </recommendedName>
</protein>
<comment type="caution">
    <text evidence="2">The sequence shown here is derived from an EMBL/GenBank/DDBJ whole genome shotgun (WGS) entry which is preliminary data.</text>
</comment>
<evidence type="ECO:0000313" key="3">
    <source>
        <dbReference type="Proteomes" id="UP000230052"/>
    </source>
</evidence>